<accession>A0A392S743</accession>
<name>A0A392S743_9FABA</name>
<evidence type="ECO:0000313" key="2">
    <source>
        <dbReference type="Proteomes" id="UP000265520"/>
    </source>
</evidence>
<evidence type="ECO:0000313" key="1">
    <source>
        <dbReference type="EMBL" id="MCI44014.1"/>
    </source>
</evidence>
<feature type="non-terminal residue" evidence="1">
    <location>
        <position position="1"/>
    </location>
</feature>
<protein>
    <submittedName>
        <fullName evidence="1">Uncharacterized protein</fullName>
    </submittedName>
</protein>
<reference evidence="1 2" key="1">
    <citation type="journal article" date="2018" name="Front. Plant Sci.">
        <title>Red Clover (Trifolium pratense) and Zigzag Clover (T. medium) - A Picture of Genomic Similarities and Differences.</title>
        <authorList>
            <person name="Dluhosova J."/>
            <person name="Istvanek J."/>
            <person name="Nedelnik J."/>
            <person name="Repkova J."/>
        </authorList>
    </citation>
    <scope>NUCLEOTIDE SEQUENCE [LARGE SCALE GENOMIC DNA]</scope>
    <source>
        <strain evidence="2">cv. 10/8</strain>
        <tissue evidence="1">Leaf</tissue>
    </source>
</reference>
<dbReference type="EMBL" id="LXQA010324887">
    <property type="protein sequence ID" value="MCI44014.1"/>
    <property type="molecule type" value="Genomic_DNA"/>
</dbReference>
<dbReference type="Proteomes" id="UP000265520">
    <property type="component" value="Unassembled WGS sequence"/>
</dbReference>
<organism evidence="1 2">
    <name type="scientific">Trifolium medium</name>
    <dbReference type="NCBI Taxonomy" id="97028"/>
    <lineage>
        <taxon>Eukaryota</taxon>
        <taxon>Viridiplantae</taxon>
        <taxon>Streptophyta</taxon>
        <taxon>Embryophyta</taxon>
        <taxon>Tracheophyta</taxon>
        <taxon>Spermatophyta</taxon>
        <taxon>Magnoliopsida</taxon>
        <taxon>eudicotyledons</taxon>
        <taxon>Gunneridae</taxon>
        <taxon>Pentapetalae</taxon>
        <taxon>rosids</taxon>
        <taxon>fabids</taxon>
        <taxon>Fabales</taxon>
        <taxon>Fabaceae</taxon>
        <taxon>Papilionoideae</taxon>
        <taxon>50 kb inversion clade</taxon>
        <taxon>NPAAA clade</taxon>
        <taxon>Hologalegina</taxon>
        <taxon>IRL clade</taxon>
        <taxon>Trifolieae</taxon>
        <taxon>Trifolium</taxon>
    </lineage>
</organism>
<dbReference type="AlphaFoldDB" id="A0A392S743"/>
<keyword evidence="2" id="KW-1185">Reference proteome</keyword>
<proteinExistence type="predicted"/>
<comment type="caution">
    <text evidence="1">The sequence shown here is derived from an EMBL/GenBank/DDBJ whole genome shotgun (WGS) entry which is preliminary data.</text>
</comment>
<sequence>CDTVGEEFVGRSFAGSMEAAKK</sequence>